<evidence type="ECO:0000259" key="1">
    <source>
        <dbReference type="PROSITE" id="PS50404"/>
    </source>
</evidence>
<dbReference type="GO" id="GO:0006749">
    <property type="term" value="P:glutathione metabolic process"/>
    <property type="evidence" value="ECO:0007669"/>
    <property type="project" value="TreeGrafter"/>
</dbReference>
<dbReference type="InterPro" id="IPR036282">
    <property type="entry name" value="Glutathione-S-Trfase_C_sf"/>
</dbReference>
<dbReference type="InterPro" id="IPR004046">
    <property type="entry name" value="GST_C"/>
</dbReference>
<dbReference type="InterPro" id="IPR010987">
    <property type="entry name" value="Glutathione-S-Trfase_C-like"/>
</dbReference>
<dbReference type="PANTHER" id="PTHR11571:SF150">
    <property type="entry name" value="GLUTATHIONE S-TRANSFERASE"/>
    <property type="match status" value="1"/>
</dbReference>
<feature type="domain" description="GST N-terminal" evidence="1">
    <location>
        <begin position="6"/>
        <end position="88"/>
    </location>
</feature>
<accession>A0A077WD38</accession>
<dbReference type="InterPro" id="IPR050213">
    <property type="entry name" value="GST_superfamily"/>
</dbReference>
<evidence type="ECO:0000313" key="3">
    <source>
        <dbReference type="EMBL" id="CDS05606.1"/>
    </source>
</evidence>
<name>A0A077WD38_9FUNG</name>
<dbReference type="InterPro" id="IPR036249">
    <property type="entry name" value="Thioredoxin-like_sf"/>
</dbReference>
<organism evidence="3">
    <name type="scientific">Lichtheimia ramosa</name>
    <dbReference type="NCBI Taxonomy" id="688394"/>
    <lineage>
        <taxon>Eukaryota</taxon>
        <taxon>Fungi</taxon>
        <taxon>Fungi incertae sedis</taxon>
        <taxon>Mucoromycota</taxon>
        <taxon>Mucoromycotina</taxon>
        <taxon>Mucoromycetes</taxon>
        <taxon>Mucorales</taxon>
        <taxon>Lichtheimiaceae</taxon>
        <taxon>Lichtheimia</taxon>
    </lineage>
</organism>
<evidence type="ECO:0008006" key="4">
    <source>
        <dbReference type="Google" id="ProtNLM"/>
    </source>
</evidence>
<gene>
    <name evidence="3" type="ORF">LRAMOSA08134</name>
</gene>
<dbReference type="SUPFAM" id="SSF47616">
    <property type="entry name" value="GST C-terminal domain-like"/>
    <property type="match status" value="1"/>
</dbReference>
<reference evidence="3" key="1">
    <citation type="journal article" date="2014" name="Genome Announc.">
        <title>De novo whole-genome sequence and genome annotation of Lichtheimia ramosa.</title>
        <authorList>
            <person name="Linde J."/>
            <person name="Schwartze V."/>
            <person name="Binder U."/>
            <person name="Lass-Florl C."/>
            <person name="Voigt K."/>
            <person name="Horn F."/>
        </authorList>
    </citation>
    <scope>NUCLEOTIDE SEQUENCE</scope>
    <source>
        <strain evidence="3">JMRC FSU:6197</strain>
    </source>
</reference>
<dbReference type="GO" id="GO:0004364">
    <property type="term" value="F:glutathione transferase activity"/>
    <property type="evidence" value="ECO:0007669"/>
    <property type="project" value="TreeGrafter"/>
</dbReference>
<dbReference type="AlphaFoldDB" id="A0A077WD38"/>
<dbReference type="EMBL" id="LK023317">
    <property type="protein sequence ID" value="CDS05606.1"/>
    <property type="molecule type" value="Genomic_DNA"/>
</dbReference>
<dbReference type="InterPro" id="IPR004045">
    <property type="entry name" value="Glutathione_S-Trfase_N"/>
</dbReference>
<dbReference type="Gene3D" id="3.40.30.10">
    <property type="entry name" value="Glutaredoxin"/>
    <property type="match status" value="1"/>
</dbReference>
<dbReference type="SFLD" id="SFLDS00019">
    <property type="entry name" value="Glutathione_Transferase_(cytos"/>
    <property type="match status" value="1"/>
</dbReference>
<dbReference type="Gene3D" id="1.20.1050.10">
    <property type="match status" value="1"/>
</dbReference>
<evidence type="ECO:0000259" key="2">
    <source>
        <dbReference type="PROSITE" id="PS50405"/>
    </source>
</evidence>
<dbReference type="SUPFAM" id="SSF52833">
    <property type="entry name" value="Thioredoxin-like"/>
    <property type="match status" value="1"/>
</dbReference>
<protein>
    <recommendedName>
        <fullName evidence="4">Glutathione S-transferase</fullName>
    </recommendedName>
</protein>
<dbReference type="PROSITE" id="PS50405">
    <property type="entry name" value="GST_CTER"/>
    <property type="match status" value="1"/>
</dbReference>
<feature type="domain" description="GST C-terminal" evidence="2">
    <location>
        <begin position="87"/>
        <end position="202"/>
    </location>
</feature>
<sequence>MVFSSVTLHYLLPNYGGFGGPIRMFLDDAEIKYEYNVIEREQWQSVKAKYIEEGLPFDCVPMIELDGKRYSGTQPILRFLSKKLGKYVPADADLEQYVDVTADYAGDWARGVFKAMFSPPNGIDEYKNNGEREKYFKRFDRIYGVHKGPFAAGEEISYADFIVYVVMNLEANKDAIKDYPNLAAFAEAIKSRPALQEAVKQL</sequence>
<dbReference type="CDD" id="cd03039">
    <property type="entry name" value="GST_N_Sigma_like"/>
    <property type="match status" value="1"/>
</dbReference>
<proteinExistence type="predicted"/>
<dbReference type="OrthoDB" id="414243at2759"/>
<dbReference type="PANTHER" id="PTHR11571">
    <property type="entry name" value="GLUTATHIONE S-TRANSFERASE"/>
    <property type="match status" value="1"/>
</dbReference>
<dbReference type="PROSITE" id="PS50404">
    <property type="entry name" value="GST_NTER"/>
    <property type="match status" value="1"/>
</dbReference>
<dbReference type="Pfam" id="PF14497">
    <property type="entry name" value="GST_C_3"/>
    <property type="match status" value="1"/>
</dbReference>
<dbReference type="InterPro" id="IPR040079">
    <property type="entry name" value="Glutathione_S-Trfase"/>
</dbReference>